<dbReference type="Proteomes" id="UP001497623">
    <property type="component" value="Unassembled WGS sequence"/>
</dbReference>
<organism evidence="1 2">
    <name type="scientific">Meganyctiphanes norvegica</name>
    <name type="common">Northern krill</name>
    <name type="synonym">Thysanopoda norvegica</name>
    <dbReference type="NCBI Taxonomy" id="48144"/>
    <lineage>
        <taxon>Eukaryota</taxon>
        <taxon>Metazoa</taxon>
        <taxon>Ecdysozoa</taxon>
        <taxon>Arthropoda</taxon>
        <taxon>Crustacea</taxon>
        <taxon>Multicrustacea</taxon>
        <taxon>Malacostraca</taxon>
        <taxon>Eumalacostraca</taxon>
        <taxon>Eucarida</taxon>
        <taxon>Euphausiacea</taxon>
        <taxon>Euphausiidae</taxon>
        <taxon>Meganyctiphanes</taxon>
    </lineage>
</organism>
<protein>
    <submittedName>
        <fullName evidence="1">Uncharacterized protein</fullName>
    </submittedName>
</protein>
<reference evidence="1 2" key="1">
    <citation type="submission" date="2024-05" db="EMBL/GenBank/DDBJ databases">
        <authorList>
            <person name="Wallberg A."/>
        </authorList>
    </citation>
    <scope>NUCLEOTIDE SEQUENCE [LARGE SCALE GENOMIC DNA]</scope>
</reference>
<comment type="caution">
    <text evidence="1">The sequence shown here is derived from an EMBL/GenBank/DDBJ whole genome shotgun (WGS) entry which is preliminary data.</text>
</comment>
<feature type="non-terminal residue" evidence="1">
    <location>
        <position position="1"/>
    </location>
</feature>
<dbReference type="EMBL" id="CAXKWB010013631">
    <property type="protein sequence ID" value="CAL4108285.1"/>
    <property type="molecule type" value="Genomic_DNA"/>
</dbReference>
<name>A0AAV2R2I0_MEGNR</name>
<gene>
    <name evidence="1" type="ORF">MNOR_LOCUS18791</name>
</gene>
<evidence type="ECO:0000313" key="1">
    <source>
        <dbReference type="EMBL" id="CAL4108285.1"/>
    </source>
</evidence>
<evidence type="ECO:0000313" key="2">
    <source>
        <dbReference type="Proteomes" id="UP001497623"/>
    </source>
</evidence>
<proteinExistence type="predicted"/>
<dbReference type="AlphaFoldDB" id="A0AAV2R2I0"/>
<keyword evidence="2" id="KW-1185">Reference proteome</keyword>
<sequence length="104" mass="11202">GKCYIHGDPHVNIFDEPASTNPNYDNAYKTAETGEFILSQPGFGNANYGVNGNFTECGGRYSCVSAITYHEPGITVALTLPENQALCSNPRNDPANDPDCDIMV</sequence>
<feature type="non-terminal residue" evidence="1">
    <location>
        <position position="104"/>
    </location>
</feature>
<accession>A0AAV2R2I0</accession>